<evidence type="ECO:0000313" key="2">
    <source>
        <dbReference type="EMBL" id="ELU43325.1"/>
    </source>
</evidence>
<feature type="compositionally biased region" description="Basic and acidic residues" evidence="1">
    <location>
        <begin position="311"/>
        <end position="327"/>
    </location>
</feature>
<organism evidence="2 3">
    <name type="scientific">Thanatephorus cucumeris (strain AG1-IA)</name>
    <name type="common">Rice sheath blight fungus</name>
    <name type="synonym">Rhizoctonia solani</name>
    <dbReference type="NCBI Taxonomy" id="983506"/>
    <lineage>
        <taxon>Eukaryota</taxon>
        <taxon>Fungi</taxon>
        <taxon>Dikarya</taxon>
        <taxon>Basidiomycota</taxon>
        <taxon>Agaricomycotina</taxon>
        <taxon>Agaricomycetes</taxon>
        <taxon>Cantharellales</taxon>
        <taxon>Ceratobasidiaceae</taxon>
        <taxon>Rhizoctonia</taxon>
        <taxon>Rhizoctonia solani AG-1</taxon>
    </lineage>
</organism>
<sequence>MQHFKLSRTPELRDCGMIWRVMDHRKYRTLGLEETYTSLRQLFNSHSESEGSRRLPINNISRAKLQTIWSSTAQIVLSLLCPKYRLLVLYISSRPIALGKVALKNLKRVSWHGSSTEQEVARMLVHETIDEIYVSLFLNYNQLHPLHAMLTAFPSIQVALGSTYSFRAANSIWALLVDLWRCTPQARGYFFSPSIGGFRTEALRDKVGSLSRGTFEITPNAYIRVGAYTLLCLFCNLHHLASFLIRYFAYGRLFSARRFGMKIFPLLPPEPFVKFPRLASSLYTVPAWNVDEICYRSVISTMKTNQGVKKNPADDSMRARRASYEAK</sequence>
<protein>
    <submittedName>
        <fullName evidence="2">Uncharacterized protein</fullName>
    </submittedName>
</protein>
<name>L8WZD4_THACA</name>
<gene>
    <name evidence="2" type="ORF">AG1IA_02643</name>
</gene>
<accession>L8WZD4</accession>
<comment type="caution">
    <text evidence="2">The sequence shown here is derived from an EMBL/GenBank/DDBJ whole genome shotgun (WGS) entry which is preliminary data.</text>
</comment>
<evidence type="ECO:0000256" key="1">
    <source>
        <dbReference type="SAM" id="MobiDB-lite"/>
    </source>
</evidence>
<proteinExistence type="predicted"/>
<keyword evidence="3" id="KW-1185">Reference proteome</keyword>
<dbReference type="AlphaFoldDB" id="L8WZD4"/>
<evidence type="ECO:0000313" key="3">
    <source>
        <dbReference type="Proteomes" id="UP000011668"/>
    </source>
</evidence>
<dbReference type="HOGENOM" id="CLU_850411_0_0_1"/>
<dbReference type="Proteomes" id="UP000011668">
    <property type="component" value="Unassembled WGS sequence"/>
</dbReference>
<feature type="region of interest" description="Disordered" evidence="1">
    <location>
        <begin position="306"/>
        <end position="327"/>
    </location>
</feature>
<reference evidence="2 3" key="1">
    <citation type="journal article" date="2013" name="Nat. Commun.">
        <title>The evolution and pathogenic mechanisms of the rice sheath blight pathogen.</title>
        <authorList>
            <person name="Zheng A."/>
            <person name="Lin R."/>
            <person name="Xu L."/>
            <person name="Qin P."/>
            <person name="Tang C."/>
            <person name="Ai P."/>
            <person name="Zhang D."/>
            <person name="Liu Y."/>
            <person name="Sun Z."/>
            <person name="Feng H."/>
            <person name="Wang Y."/>
            <person name="Chen Y."/>
            <person name="Liang X."/>
            <person name="Fu R."/>
            <person name="Li Q."/>
            <person name="Zhang J."/>
            <person name="Yu X."/>
            <person name="Xie Z."/>
            <person name="Ding L."/>
            <person name="Guan P."/>
            <person name="Tang J."/>
            <person name="Liang Y."/>
            <person name="Wang S."/>
            <person name="Deng Q."/>
            <person name="Li S."/>
            <person name="Zhu J."/>
            <person name="Wang L."/>
            <person name="Liu H."/>
            <person name="Li P."/>
        </authorList>
    </citation>
    <scope>NUCLEOTIDE SEQUENCE [LARGE SCALE GENOMIC DNA]</scope>
    <source>
        <strain evidence="3">AG-1 IA</strain>
    </source>
</reference>
<dbReference type="EMBL" id="AFRT01000579">
    <property type="protein sequence ID" value="ELU43325.1"/>
    <property type="molecule type" value="Genomic_DNA"/>
</dbReference>